<evidence type="ECO:0000313" key="1">
    <source>
        <dbReference type="Proteomes" id="UP000035642"/>
    </source>
</evidence>
<reference evidence="1" key="1">
    <citation type="submission" date="2012-09" db="EMBL/GenBank/DDBJ databases">
        <authorList>
            <person name="Martin A.A."/>
        </authorList>
    </citation>
    <scope>NUCLEOTIDE SEQUENCE</scope>
</reference>
<accession>A0A158P8Q6</accession>
<dbReference type="Proteomes" id="UP000035642">
    <property type="component" value="Unassembled WGS sequence"/>
</dbReference>
<proteinExistence type="predicted"/>
<sequence length="361" mass="40540">MGWLLLARIIERCSPQCLRLAQSRLAKKLVLVKNEPTIYGGIFFRQLLVRNPQVGNLHADVVHSIITRFIDLTISFGDEILRYLLVFWRNIRISFRETVCYPFILIFDVGHSYLFLFDKCSCFLGVLHLKSFGVSSSRDDLCILLFELYSSSLSGSSTFPVLSFVLRDDIMSVLEAGLNDLQLREAALGTVRSLCTNGKTAFLSVIPQIVTILISKLDTPSEALFDTLTHICRVYGPGSTLFRHFYAIYSTLRHPLDEQDYGPSAGGFLSTVIQTSSFLIKPEVSILMSVQRKISEEVVLNPNSSVYRDLLASFLSCTHELVPPPVQIARTVISRCSDASCVQTLNCLCDTITRPRMQVLH</sequence>
<dbReference type="WBParaSite" id="ACAC_0000732401-mRNA-1">
    <property type="protein sequence ID" value="ACAC_0000732401-mRNA-1"/>
    <property type="gene ID" value="ACAC_0000732401"/>
</dbReference>
<dbReference type="InterPro" id="IPR011989">
    <property type="entry name" value="ARM-like"/>
</dbReference>
<dbReference type="Gene3D" id="1.25.10.10">
    <property type="entry name" value="Leucine-rich Repeat Variant"/>
    <property type="match status" value="1"/>
</dbReference>
<reference evidence="2" key="2">
    <citation type="submission" date="2016-04" db="UniProtKB">
        <authorList>
            <consortium name="WormBaseParasite"/>
        </authorList>
    </citation>
    <scope>IDENTIFICATION</scope>
</reference>
<protein>
    <submittedName>
        <fullName evidence="2">Serine/threonine-protein kinase ATR</fullName>
    </submittedName>
</protein>
<dbReference type="STRING" id="6313.A0A158P8Q6"/>
<dbReference type="AlphaFoldDB" id="A0A158P8Q6"/>
<organism evidence="1 2">
    <name type="scientific">Angiostrongylus cantonensis</name>
    <name type="common">Rat lungworm</name>
    <dbReference type="NCBI Taxonomy" id="6313"/>
    <lineage>
        <taxon>Eukaryota</taxon>
        <taxon>Metazoa</taxon>
        <taxon>Ecdysozoa</taxon>
        <taxon>Nematoda</taxon>
        <taxon>Chromadorea</taxon>
        <taxon>Rhabditida</taxon>
        <taxon>Rhabditina</taxon>
        <taxon>Rhabditomorpha</taxon>
        <taxon>Strongyloidea</taxon>
        <taxon>Metastrongylidae</taxon>
        <taxon>Angiostrongylus</taxon>
    </lineage>
</organism>
<dbReference type="SUPFAM" id="SSF48371">
    <property type="entry name" value="ARM repeat"/>
    <property type="match status" value="1"/>
</dbReference>
<keyword evidence="1" id="KW-1185">Reference proteome</keyword>
<evidence type="ECO:0000313" key="2">
    <source>
        <dbReference type="WBParaSite" id="ACAC_0000732401-mRNA-1"/>
    </source>
</evidence>
<name>A0A158P8Q6_ANGCA</name>
<dbReference type="InterPro" id="IPR016024">
    <property type="entry name" value="ARM-type_fold"/>
</dbReference>